<comment type="caution">
    <text evidence="1">The sequence shown here is derived from an EMBL/GenBank/DDBJ whole genome shotgun (WGS) entry which is preliminary data.</text>
</comment>
<dbReference type="Gene3D" id="1.25.10.10">
    <property type="entry name" value="Leucine-rich Repeat Variant"/>
    <property type="match status" value="1"/>
</dbReference>
<organism evidence="1 2">
    <name type="scientific">Chitinophaga parva</name>
    <dbReference type="NCBI Taxonomy" id="2169414"/>
    <lineage>
        <taxon>Bacteria</taxon>
        <taxon>Pseudomonadati</taxon>
        <taxon>Bacteroidota</taxon>
        <taxon>Chitinophagia</taxon>
        <taxon>Chitinophagales</taxon>
        <taxon>Chitinophagaceae</taxon>
        <taxon>Chitinophaga</taxon>
    </lineage>
</organism>
<dbReference type="InterPro" id="IPR016024">
    <property type="entry name" value="ARM-type_fold"/>
</dbReference>
<protein>
    <recommendedName>
        <fullName evidence="3">HEAT repeat domain-containing protein</fullName>
    </recommendedName>
</protein>
<accession>A0A2T7BDM5</accession>
<dbReference type="OrthoDB" id="667893at2"/>
<evidence type="ECO:0008006" key="3">
    <source>
        <dbReference type="Google" id="ProtNLM"/>
    </source>
</evidence>
<evidence type="ECO:0000313" key="1">
    <source>
        <dbReference type="EMBL" id="PUZ23196.1"/>
    </source>
</evidence>
<gene>
    <name evidence="1" type="ORF">DCC81_22635</name>
</gene>
<dbReference type="AlphaFoldDB" id="A0A2T7BDM5"/>
<dbReference type="RefSeq" id="WP_108688940.1">
    <property type="nucleotide sequence ID" value="NZ_QCYK01000003.1"/>
</dbReference>
<dbReference type="Proteomes" id="UP000244450">
    <property type="component" value="Unassembled WGS sequence"/>
</dbReference>
<dbReference type="InterPro" id="IPR011989">
    <property type="entry name" value="ARM-like"/>
</dbReference>
<evidence type="ECO:0000313" key="2">
    <source>
        <dbReference type="Proteomes" id="UP000244450"/>
    </source>
</evidence>
<sequence>MTTLRDRILNAGGKPDMASIATWIGHSAPRFAQLMECFLHDEYRVVQRAAWIISLVADEQPSLLQPHLPAMVARMQEAGLPVAVKRNVVRVLQVLHIPEDLQGAVMEQCFIFLADPQETVAVRAFSMTVLANLAKEYPEIKGEIVMLIEDALEQEPTPGIVSRAKKVLKLLNN</sequence>
<dbReference type="SUPFAM" id="SSF48371">
    <property type="entry name" value="ARM repeat"/>
    <property type="match status" value="1"/>
</dbReference>
<proteinExistence type="predicted"/>
<keyword evidence="2" id="KW-1185">Reference proteome</keyword>
<name>A0A2T7BDM5_9BACT</name>
<dbReference type="EMBL" id="QCYK01000003">
    <property type="protein sequence ID" value="PUZ23196.1"/>
    <property type="molecule type" value="Genomic_DNA"/>
</dbReference>
<reference evidence="1 2" key="1">
    <citation type="submission" date="2018-04" db="EMBL/GenBank/DDBJ databases">
        <title>Chitinophaga fuyangensis sp. nov., isolated from soil in a chemical factory.</title>
        <authorList>
            <person name="Chen K."/>
        </authorList>
    </citation>
    <scope>NUCLEOTIDE SEQUENCE [LARGE SCALE GENOMIC DNA]</scope>
    <source>
        <strain evidence="1 2">LY-1</strain>
    </source>
</reference>